<proteinExistence type="inferred from homology"/>
<organism evidence="12 13">
    <name type="scientific">Powellomyces hirtus</name>
    <dbReference type="NCBI Taxonomy" id="109895"/>
    <lineage>
        <taxon>Eukaryota</taxon>
        <taxon>Fungi</taxon>
        <taxon>Fungi incertae sedis</taxon>
        <taxon>Chytridiomycota</taxon>
        <taxon>Chytridiomycota incertae sedis</taxon>
        <taxon>Chytridiomycetes</taxon>
        <taxon>Spizellomycetales</taxon>
        <taxon>Powellomycetaceae</taxon>
        <taxon>Powellomyces</taxon>
    </lineage>
</organism>
<evidence type="ECO:0000256" key="7">
    <source>
        <dbReference type="HAMAP-Rule" id="MF_03166"/>
    </source>
</evidence>
<dbReference type="NCBIfam" id="TIGR00628">
    <property type="entry name" value="ung"/>
    <property type="match status" value="1"/>
</dbReference>
<keyword evidence="7" id="KW-0539">Nucleus</keyword>
<dbReference type="HAMAP" id="MF_00148">
    <property type="entry name" value="UDG"/>
    <property type="match status" value="1"/>
</dbReference>
<evidence type="ECO:0000256" key="10">
    <source>
        <dbReference type="SAM" id="MobiDB-lite"/>
    </source>
</evidence>
<dbReference type="NCBIfam" id="NF003588">
    <property type="entry name" value="PRK05254.1-1"/>
    <property type="match status" value="1"/>
</dbReference>
<keyword evidence="7" id="KW-0496">Mitochondrion</keyword>
<dbReference type="NCBIfam" id="NF003591">
    <property type="entry name" value="PRK05254.1-4"/>
    <property type="match status" value="1"/>
</dbReference>
<comment type="similarity">
    <text evidence="2 7 9">Belongs to the uracil-DNA glycosylase (UDG) superfamily. UNG family.</text>
</comment>
<dbReference type="NCBIfam" id="NF003589">
    <property type="entry name" value="PRK05254.1-2"/>
    <property type="match status" value="1"/>
</dbReference>
<evidence type="ECO:0000256" key="9">
    <source>
        <dbReference type="RuleBase" id="RU003780"/>
    </source>
</evidence>
<gene>
    <name evidence="7" type="primary">UNG1</name>
    <name evidence="12" type="ORF">PhCBS80983_g03067</name>
</gene>
<dbReference type="InterPro" id="IPR002043">
    <property type="entry name" value="UDG_fam1"/>
</dbReference>
<feature type="active site" description="Proton acceptor" evidence="7 8">
    <location>
        <position position="169"/>
    </location>
</feature>
<dbReference type="NCBIfam" id="NF003592">
    <property type="entry name" value="PRK05254.1-5"/>
    <property type="match status" value="1"/>
</dbReference>
<comment type="caution">
    <text evidence="12">The sequence shown here is derived from an EMBL/GenBank/DDBJ whole genome shotgun (WGS) entry which is preliminary data.</text>
</comment>
<dbReference type="GO" id="GO:0097510">
    <property type="term" value="P:base-excision repair, AP site formation via deaminated base removal"/>
    <property type="evidence" value="ECO:0007669"/>
    <property type="project" value="TreeGrafter"/>
</dbReference>
<dbReference type="GO" id="GO:0005634">
    <property type="term" value="C:nucleus"/>
    <property type="evidence" value="ECO:0007669"/>
    <property type="project" value="UniProtKB-SubCell"/>
</dbReference>
<evidence type="ECO:0000256" key="2">
    <source>
        <dbReference type="ARBA" id="ARBA00008184"/>
    </source>
</evidence>
<accession>A0A507E568</accession>
<evidence type="ECO:0000259" key="11">
    <source>
        <dbReference type="SMART" id="SM00986"/>
    </source>
</evidence>
<evidence type="ECO:0000256" key="3">
    <source>
        <dbReference type="ARBA" id="ARBA00012030"/>
    </source>
</evidence>
<evidence type="ECO:0000256" key="5">
    <source>
        <dbReference type="ARBA" id="ARBA00022801"/>
    </source>
</evidence>
<dbReference type="PROSITE" id="PS00130">
    <property type="entry name" value="U_DNA_GLYCOSYLASE"/>
    <property type="match status" value="1"/>
</dbReference>
<keyword evidence="13" id="KW-1185">Reference proteome</keyword>
<feature type="region of interest" description="Disordered" evidence="10">
    <location>
        <begin position="42"/>
        <end position="75"/>
    </location>
</feature>
<keyword evidence="5 7" id="KW-0378">Hydrolase</keyword>
<evidence type="ECO:0000256" key="8">
    <source>
        <dbReference type="PROSITE-ProRule" id="PRU10072"/>
    </source>
</evidence>
<dbReference type="FunFam" id="3.40.470.10:FF:000001">
    <property type="entry name" value="Uracil-DNA glycosylase"/>
    <property type="match status" value="1"/>
</dbReference>
<keyword evidence="6 7" id="KW-0234">DNA repair</keyword>
<comment type="subcellular location">
    <subcellularLocation>
        <location evidence="7">Mitochondrion</location>
    </subcellularLocation>
    <subcellularLocation>
        <location evidence="7">Nucleus</location>
    </subcellularLocation>
</comment>
<dbReference type="AlphaFoldDB" id="A0A507E568"/>
<evidence type="ECO:0000256" key="6">
    <source>
        <dbReference type="ARBA" id="ARBA00023204"/>
    </source>
</evidence>
<dbReference type="STRING" id="109895.A0A507E568"/>
<feature type="domain" description="Uracil-DNA glycosylase-like" evidence="11">
    <location>
        <begin position="153"/>
        <end position="323"/>
    </location>
</feature>
<dbReference type="SMART" id="SM00987">
    <property type="entry name" value="UreE_C"/>
    <property type="match status" value="1"/>
</dbReference>
<dbReference type="PANTHER" id="PTHR11264">
    <property type="entry name" value="URACIL-DNA GLYCOSYLASE"/>
    <property type="match status" value="1"/>
</dbReference>
<evidence type="ECO:0000256" key="4">
    <source>
        <dbReference type="ARBA" id="ARBA00022763"/>
    </source>
</evidence>
<evidence type="ECO:0000256" key="1">
    <source>
        <dbReference type="ARBA" id="ARBA00001400"/>
    </source>
</evidence>
<dbReference type="InterPro" id="IPR005122">
    <property type="entry name" value="Uracil-DNA_glycosylase-like"/>
</dbReference>
<evidence type="ECO:0000313" key="13">
    <source>
        <dbReference type="Proteomes" id="UP000318582"/>
    </source>
</evidence>
<dbReference type="PANTHER" id="PTHR11264:SF0">
    <property type="entry name" value="URACIL-DNA GLYCOSYLASE"/>
    <property type="match status" value="1"/>
</dbReference>
<dbReference type="GO" id="GO:0004844">
    <property type="term" value="F:uracil DNA N-glycosylase activity"/>
    <property type="evidence" value="ECO:0007669"/>
    <property type="project" value="UniProtKB-UniRule"/>
</dbReference>
<dbReference type="InterPro" id="IPR018085">
    <property type="entry name" value="Ura-DNA_Glyclase_AS"/>
</dbReference>
<dbReference type="EMBL" id="QEAQ01000035">
    <property type="protein sequence ID" value="TPX58527.1"/>
    <property type="molecule type" value="Genomic_DNA"/>
</dbReference>
<dbReference type="GO" id="GO:0005739">
    <property type="term" value="C:mitochondrion"/>
    <property type="evidence" value="ECO:0007669"/>
    <property type="project" value="UniProtKB-SubCell"/>
</dbReference>
<dbReference type="Pfam" id="PF03167">
    <property type="entry name" value="UDG"/>
    <property type="match status" value="1"/>
</dbReference>
<name>A0A507E568_9FUNG</name>
<dbReference type="SMART" id="SM00986">
    <property type="entry name" value="UDG"/>
    <property type="match status" value="1"/>
</dbReference>
<comment type="catalytic activity">
    <reaction evidence="1 7 9">
        <text>Hydrolyzes single-stranded DNA or mismatched double-stranded DNA and polynucleotides, releasing free uracil.</text>
        <dbReference type="EC" id="3.2.2.27"/>
    </reaction>
</comment>
<protein>
    <recommendedName>
        <fullName evidence="3 7">Uracil-DNA glycosylase</fullName>
        <shortName evidence="7">UDG</shortName>
        <ecNumber evidence="3 7">3.2.2.27</ecNumber>
    </recommendedName>
</protein>
<dbReference type="SUPFAM" id="SSF52141">
    <property type="entry name" value="Uracil-DNA glycosylase-like"/>
    <property type="match status" value="1"/>
</dbReference>
<dbReference type="Proteomes" id="UP000318582">
    <property type="component" value="Unassembled WGS sequence"/>
</dbReference>
<comment type="function">
    <text evidence="7 9">Excises uracil residues from the DNA which can arise as a result of misincorporation of dUMP residues by DNA polymerase or due to deamination of cytosine.</text>
</comment>
<dbReference type="CDD" id="cd10027">
    <property type="entry name" value="UDG-F1-like"/>
    <property type="match status" value="1"/>
</dbReference>
<evidence type="ECO:0000313" key="12">
    <source>
        <dbReference type="EMBL" id="TPX58527.1"/>
    </source>
</evidence>
<sequence length="337" mass="37397">MIRNYFKPVENIGLAAGMPPTKKRGVENTAAPGEPVPVAVALETMPDGPDDNGRKSSSCAAGETGAVQKQKDVEDTEEAQIMKKIEANKLAARKRLIESQQLKLEKQTMAEDWYTAFLPELHKPYFLAIKQALNKELQDGRVIYPALEEIYSFTRCSLKDVRVVIIGQDPYHGPNQAHGLCFSVKKGVPPPPSLNNIFRELETDLGNSAFTRPNHGSLEGWCSEGVLLLNAGLTVRKGEPNSHKHLGWATFTDAIIAHLDKTNMPERDHGLVFMLWGAFAQKKGAKINRKKHLVLTAKHPSPLSANQGGWFGCKHFSKANVWLKEKGVKEINWNHLP</sequence>
<reference evidence="12 13" key="1">
    <citation type="journal article" date="2019" name="Sci. Rep.">
        <title>Comparative genomics of chytrid fungi reveal insights into the obligate biotrophic and pathogenic lifestyle of Synchytrium endobioticum.</title>
        <authorList>
            <person name="van de Vossenberg B.T.L.H."/>
            <person name="Warris S."/>
            <person name="Nguyen H.D.T."/>
            <person name="van Gent-Pelzer M.P.E."/>
            <person name="Joly D.L."/>
            <person name="van de Geest H.C."/>
            <person name="Bonants P.J.M."/>
            <person name="Smith D.S."/>
            <person name="Levesque C.A."/>
            <person name="van der Lee T.A.J."/>
        </authorList>
    </citation>
    <scope>NUCLEOTIDE SEQUENCE [LARGE SCALE GENOMIC DNA]</scope>
    <source>
        <strain evidence="12 13">CBS 809.83</strain>
    </source>
</reference>
<dbReference type="EC" id="3.2.2.27" evidence="3 7"/>
<dbReference type="Gene3D" id="3.40.470.10">
    <property type="entry name" value="Uracil-DNA glycosylase-like domain"/>
    <property type="match status" value="1"/>
</dbReference>
<dbReference type="InterPro" id="IPR036895">
    <property type="entry name" value="Uracil-DNA_glycosylase-like_sf"/>
</dbReference>
<keyword evidence="4 7" id="KW-0227">DNA damage</keyword>